<evidence type="ECO:0000313" key="1">
    <source>
        <dbReference type="EMBL" id="CRZ03522.1"/>
    </source>
</evidence>
<protein>
    <submittedName>
        <fullName evidence="1">Uncharacterized protein</fullName>
    </submittedName>
</protein>
<name>A0A0H5QPJ5_9EUKA</name>
<reference evidence="1" key="1">
    <citation type="submission" date="2015-04" db="EMBL/GenBank/DDBJ databases">
        <title>The genome sequence of the plant pathogenic Rhizarian Plasmodiophora brassicae reveals insights in its biotrophic life cycle and the origin of chitin synthesis.</title>
        <authorList>
            <person name="Schwelm A."/>
            <person name="Fogelqvist J."/>
            <person name="Knaust A."/>
            <person name="Julke S."/>
            <person name="Lilja T."/>
            <person name="Dhandapani V."/>
            <person name="Bonilla-Rosso G."/>
            <person name="Karlsson M."/>
            <person name="Shevchenko A."/>
            <person name="Choi S.R."/>
            <person name="Kim H.G."/>
            <person name="Park J.Y."/>
            <person name="Lim Y.P."/>
            <person name="Ludwig-Muller J."/>
            <person name="Dixelius C."/>
        </authorList>
    </citation>
    <scope>NUCLEOTIDE SEQUENCE</scope>
    <source>
        <tissue evidence="1">Potato root galls</tissue>
    </source>
</reference>
<proteinExistence type="predicted"/>
<accession>A0A0H5QPJ5</accession>
<dbReference type="EMBL" id="HACM01003080">
    <property type="protein sequence ID" value="CRZ03522.1"/>
    <property type="molecule type" value="Transcribed_RNA"/>
</dbReference>
<organism evidence="1">
    <name type="scientific">Spongospora subterranea</name>
    <dbReference type="NCBI Taxonomy" id="70186"/>
    <lineage>
        <taxon>Eukaryota</taxon>
        <taxon>Sar</taxon>
        <taxon>Rhizaria</taxon>
        <taxon>Endomyxa</taxon>
        <taxon>Phytomyxea</taxon>
        <taxon>Plasmodiophorida</taxon>
        <taxon>Plasmodiophoridae</taxon>
        <taxon>Spongospora</taxon>
    </lineage>
</organism>
<dbReference type="AlphaFoldDB" id="A0A0H5QPJ5"/>
<sequence>MHEKGHQLLKSSFSGLLQTNLPLLLLKLQALQAHASQFILQMPQNRRISNCETTFSVGQPKFLHNLQACFLPPKWILESQLKRIAQSKQTVTHHIGLSTKINFLALVTGKNTNPTM</sequence>